<sequence length="465" mass="51561">MNQQTQPLPREHHFYVAHAKFLFHHAKHGIVAVRDPIKLNDAEQYGLTPLILYGVTVAGLPICWMTFSPASQPRSFREVLLDAWSNAAGLRGYPDVLKISRHVSMASPTLVNDMASIGVEVKVADPKDKSFPASLRSAQNASMWLLEKHAEADRPIALAVRALCQDAQRKHSLRNRPGFYFASNSEIAGQINEWLALPMREVKFSHEKELDWVVGSWLSSWEANLPPTAARHFTIGHDGVPWLLTGALAQGDSSEDAGWSNGQFDNLPEITKNLVACWPNPPALLAKHLGITLRELQWFTSEKSTLSQQTLNALIELLGIEIDSDLLDPPFHMAHGPYVLMAKTPQALQVTYESMTHGGDASPCELIPHKGPADPSWRYVLINPHGSPPSILMAPRGAKISDRLPDLLMNYSGVRVVSSELYRDVVSTCARACGNPTANSDEMHAFAERHKFGWRSRCWQPGEMG</sequence>
<dbReference type="AlphaFoldDB" id="A0A4S5CH29"/>
<protein>
    <submittedName>
        <fullName evidence="1">Uncharacterized protein</fullName>
    </submittedName>
</protein>
<dbReference type="RefSeq" id="WP_136501812.1">
    <property type="nucleotide sequence ID" value="NZ_SSUX01000008.1"/>
</dbReference>
<name>A0A4S5CH29_AERVE</name>
<reference evidence="1 2" key="1">
    <citation type="submission" date="2019-04" db="EMBL/GenBank/DDBJ databases">
        <title>Comparative genomics of Aeromonas veronii strains pathogenic to fish.</title>
        <authorList>
            <person name="Cascarano M.C."/>
            <person name="Smyrli M."/>
            <person name="Katharios P."/>
        </authorList>
    </citation>
    <scope>NUCLEOTIDE SEQUENCE [LARGE SCALE GENOMIC DNA]</scope>
    <source>
        <strain evidence="1 2">XU1</strain>
    </source>
</reference>
<dbReference type="EMBL" id="SSUX01000008">
    <property type="protein sequence ID" value="THJ44989.1"/>
    <property type="molecule type" value="Genomic_DNA"/>
</dbReference>
<dbReference type="Proteomes" id="UP000309618">
    <property type="component" value="Unassembled WGS sequence"/>
</dbReference>
<comment type="caution">
    <text evidence="1">The sequence shown here is derived from an EMBL/GenBank/DDBJ whole genome shotgun (WGS) entry which is preliminary data.</text>
</comment>
<gene>
    <name evidence="1" type="ORF">E8Q35_12430</name>
</gene>
<proteinExistence type="predicted"/>
<accession>A0A4S5CH29</accession>
<evidence type="ECO:0000313" key="1">
    <source>
        <dbReference type="EMBL" id="THJ44989.1"/>
    </source>
</evidence>
<organism evidence="1 2">
    <name type="scientific">Aeromonas veronii</name>
    <dbReference type="NCBI Taxonomy" id="654"/>
    <lineage>
        <taxon>Bacteria</taxon>
        <taxon>Pseudomonadati</taxon>
        <taxon>Pseudomonadota</taxon>
        <taxon>Gammaproteobacteria</taxon>
        <taxon>Aeromonadales</taxon>
        <taxon>Aeromonadaceae</taxon>
        <taxon>Aeromonas</taxon>
    </lineage>
</organism>
<evidence type="ECO:0000313" key="2">
    <source>
        <dbReference type="Proteomes" id="UP000309618"/>
    </source>
</evidence>